<dbReference type="EMBL" id="UHJL01000006">
    <property type="protein sequence ID" value="SUQ26038.1"/>
    <property type="molecule type" value="Genomic_DNA"/>
</dbReference>
<dbReference type="RefSeq" id="WP_146196781.1">
    <property type="nucleotide sequence ID" value="NZ_UHJL01000006.1"/>
</dbReference>
<organism evidence="1 2">
    <name type="scientific">Fibrobacter succinogenes</name>
    <name type="common">Bacteroides succinogenes</name>
    <dbReference type="NCBI Taxonomy" id="833"/>
    <lineage>
        <taxon>Bacteria</taxon>
        <taxon>Pseudomonadati</taxon>
        <taxon>Fibrobacterota</taxon>
        <taxon>Fibrobacteria</taxon>
        <taxon>Fibrobacterales</taxon>
        <taxon>Fibrobacteraceae</taxon>
        <taxon>Fibrobacter</taxon>
    </lineage>
</organism>
<accession>A0A380S9N8</accession>
<sequence>MKKNILVLMLLGLVCVSYAEVYRLLNAPNRCVIDYNVEGRILDFSQCDMAKDSYFGDRTFSTGVACIYNEGKGDVYLDLNCKSIYSHYIEITENTNYSCELESFSTIDTTYSADVFDIALEYNYIRKCSIEIGGSDKVRKISSYEYEQKNITKKSHCAYFSLEQEYYLMQACVRSCGSNRVDKCAERIKEFECRENMSYSETKRDFEYSCPIRNPYE</sequence>
<protein>
    <submittedName>
        <fullName evidence="1">Uncharacterized protein</fullName>
    </submittedName>
</protein>
<gene>
    <name evidence="1" type="ORF">SAMN05661053_2843</name>
</gene>
<proteinExistence type="predicted"/>
<reference evidence="1 2" key="1">
    <citation type="submission" date="2017-08" db="EMBL/GenBank/DDBJ databases">
        <authorList>
            <person name="de Groot N.N."/>
        </authorList>
    </citation>
    <scope>NUCLEOTIDE SEQUENCE [LARGE SCALE GENOMIC DNA]</scope>
    <source>
        <strain evidence="1 2">HM2</strain>
    </source>
</reference>
<dbReference type="Proteomes" id="UP000255423">
    <property type="component" value="Unassembled WGS sequence"/>
</dbReference>
<name>A0A380S9N8_FIBSU</name>
<evidence type="ECO:0000313" key="2">
    <source>
        <dbReference type="Proteomes" id="UP000255423"/>
    </source>
</evidence>
<evidence type="ECO:0000313" key="1">
    <source>
        <dbReference type="EMBL" id="SUQ26038.1"/>
    </source>
</evidence>
<dbReference type="AlphaFoldDB" id="A0A380S9N8"/>